<proteinExistence type="predicted"/>
<feature type="compositionally biased region" description="Basic residues" evidence="1">
    <location>
        <begin position="150"/>
        <end position="159"/>
    </location>
</feature>
<evidence type="ECO:0000313" key="4">
    <source>
        <dbReference type="Proteomes" id="UP000187406"/>
    </source>
</evidence>
<feature type="region of interest" description="Disordered" evidence="1">
    <location>
        <begin position="127"/>
        <end position="164"/>
    </location>
</feature>
<dbReference type="InterPro" id="IPR039609">
    <property type="entry name" value="VQ_15/22"/>
</dbReference>
<comment type="caution">
    <text evidence="3">The sequence shown here is derived from an EMBL/GenBank/DDBJ whole genome shotgun (WGS) entry which is preliminary data.</text>
</comment>
<dbReference type="Proteomes" id="UP000187406">
    <property type="component" value="Unassembled WGS sequence"/>
</dbReference>
<feature type="region of interest" description="Disordered" evidence="1">
    <location>
        <begin position="1"/>
        <end position="61"/>
    </location>
</feature>
<dbReference type="Pfam" id="PF05678">
    <property type="entry name" value="VQ"/>
    <property type="match status" value="1"/>
</dbReference>
<feature type="compositionally biased region" description="Polar residues" evidence="1">
    <location>
        <begin position="137"/>
        <end position="149"/>
    </location>
</feature>
<evidence type="ECO:0000313" key="3">
    <source>
        <dbReference type="EMBL" id="GAV59265.1"/>
    </source>
</evidence>
<reference evidence="4" key="1">
    <citation type="submission" date="2016-04" db="EMBL/GenBank/DDBJ databases">
        <title>Cephalotus genome sequencing.</title>
        <authorList>
            <person name="Fukushima K."/>
            <person name="Hasebe M."/>
            <person name="Fang X."/>
        </authorList>
    </citation>
    <scope>NUCLEOTIDE SEQUENCE [LARGE SCALE GENOMIC DNA]</scope>
    <source>
        <strain evidence="4">cv. St1</strain>
    </source>
</reference>
<feature type="compositionally biased region" description="Polar residues" evidence="1">
    <location>
        <begin position="32"/>
        <end position="61"/>
    </location>
</feature>
<gene>
    <name evidence="3" type="ORF">CFOL_v3_02796</name>
</gene>
<dbReference type="PANTHER" id="PTHR33179">
    <property type="entry name" value="VQ MOTIF-CONTAINING PROTEIN"/>
    <property type="match status" value="1"/>
</dbReference>
<dbReference type="EMBL" id="BDDD01000105">
    <property type="protein sequence ID" value="GAV59265.1"/>
    <property type="molecule type" value="Genomic_DNA"/>
</dbReference>
<feature type="domain" description="VQ" evidence="2">
    <location>
        <begin position="160"/>
        <end position="187"/>
    </location>
</feature>
<sequence length="366" mass="39154">MDSGNSGSLQSSSGGDDREEYDSISRPEPVQSYLNHSLGTFNPLSNQHTSPLGNSQPTYNLDHSSNYLQVLSQSQQNSSNPHSLLNLDEVHSRGIRSDPNCTDLGNLQGSSSSILASQGLSQISSMKVRSVHDNGARSLSPTDKTNVVKNSKKRTRASRRAPTTVLTTDTSNFRQMVQEFTGIPAPPFSGSSYSRRLDLFGSGSALRSGHFEPLGPLYSLHPSAQKVQLQQTPFVSSASSHSILNNTVIADATSIATATNNNSVTTSVGVAAINTFNSTSSNYQLPSDLGLPKPPQNVSNMQQPNQIFSFQSLLQPPPHAFNHSLNAPSFGPKSQVSLTIPSLEELGMSQSHGHVSANFCGLPKYG</sequence>
<feature type="compositionally biased region" description="Low complexity" evidence="1">
    <location>
        <begin position="1"/>
        <end position="14"/>
    </location>
</feature>
<keyword evidence="4" id="KW-1185">Reference proteome</keyword>
<dbReference type="InParanoid" id="A0A1Q3AUB2"/>
<protein>
    <submittedName>
        <fullName evidence="3">VQ domain-containing protein</fullName>
    </submittedName>
</protein>
<dbReference type="PANTHER" id="PTHR33179:SF58">
    <property type="entry name" value="OS08G0409500 PROTEIN"/>
    <property type="match status" value="1"/>
</dbReference>
<dbReference type="STRING" id="3775.A0A1Q3AUB2"/>
<organism evidence="3 4">
    <name type="scientific">Cephalotus follicularis</name>
    <name type="common">Albany pitcher plant</name>
    <dbReference type="NCBI Taxonomy" id="3775"/>
    <lineage>
        <taxon>Eukaryota</taxon>
        <taxon>Viridiplantae</taxon>
        <taxon>Streptophyta</taxon>
        <taxon>Embryophyta</taxon>
        <taxon>Tracheophyta</taxon>
        <taxon>Spermatophyta</taxon>
        <taxon>Magnoliopsida</taxon>
        <taxon>eudicotyledons</taxon>
        <taxon>Gunneridae</taxon>
        <taxon>Pentapetalae</taxon>
        <taxon>rosids</taxon>
        <taxon>fabids</taxon>
        <taxon>Oxalidales</taxon>
        <taxon>Cephalotaceae</taxon>
        <taxon>Cephalotus</taxon>
    </lineage>
</organism>
<evidence type="ECO:0000256" key="1">
    <source>
        <dbReference type="SAM" id="MobiDB-lite"/>
    </source>
</evidence>
<accession>A0A1Q3AUB2</accession>
<evidence type="ECO:0000259" key="2">
    <source>
        <dbReference type="Pfam" id="PF05678"/>
    </source>
</evidence>
<dbReference type="InterPro" id="IPR008889">
    <property type="entry name" value="VQ"/>
</dbReference>
<dbReference type="AlphaFoldDB" id="A0A1Q3AUB2"/>
<dbReference type="FunCoup" id="A0A1Q3AUB2">
    <property type="interactions" value="15"/>
</dbReference>
<name>A0A1Q3AUB2_CEPFO</name>
<dbReference type="OrthoDB" id="780193at2759"/>